<dbReference type="GO" id="GO:0006139">
    <property type="term" value="P:nucleobase-containing compound metabolic process"/>
    <property type="evidence" value="ECO:0007669"/>
    <property type="project" value="UniProtKB-ARBA"/>
</dbReference>
<dbReference type="KEGG" id="ure:UREG_06473"/>
<evidence type="ECO:0000259" key="2">
    <source>
        <dbReference type="PROSITE" id="PS51747"/>
    </source>
</evidence>
<sequence length="224" mass="24783">MTTELSTHLHYLSQCLALAACSPPKPTNFRVGAILLLRRYPTASDPDPDQQTTLDDRVLSTGYTLELRGNTHAEQCCLSKYASHHGVLEEDVGIPLQQERGDDPHAKIVMYVTMEPCGERLSGNKACATRIVETRRNGRGGIDRVYFGVKEPGTFVGESQGCKMLDAARVGWELVEGMEDEILKIAKAGHGLGEGGTNVDDISAEERQRQEEMPRNPKKRMMEI</sequence>
<name>C4JV81_UNCRE</name>
<dbReference type="VEuPathDB" id="FungiDB:UREG_06473"/>
<proteinExistence type="predicted"/>
<accession>C4JV81</accession>
<dbReference type="Pfam" id="PF18785">
    <property type="entry name" value="Inv-AAD"/>
    <property type="match status" value="1"/>
</dbReference>
<dbReference type="OMA" id="LRQKSWI"/>
<dbReference type="Gene3D" id="3.40.140.10">
    <property type="entry name" value="Cytidine Deaminase, domain 2"/>
    <property type="match status" value="1"/>
</dbReference>
<dbReference type="GeneID" id="8442580"/>
<dbReference type="AlphaFoldDB" id="C4JV81"/>
<dbReference type="RefSeq" id="XP_002583506.1">
    <property type="nucleotide sequence ID" value="XM_002583460.1"/>
</dbReference>
<gene>
    <name evidence="3" type="ORF">UREG_06473</name>
</gene>
<dbReference type="STRING" id="336963.C4JV81"/>
<protein>
    <recommendedName>
        <fullName evidence="2">CMP/dCMP-type deaminase domain-containing protein</fullName>
    </recommendedName>
</protein>
<dbReference type="HOGENOM" id="CLU_036590_8_0_1"/>
<dbReference type="OrthoDB" id="252265at2759"/>
<dbReference type="eggNOG" id="KOG1018">
    <property type="taxonomic scope" value="Eukaryota"/>
</dbReference>
<dbReference type="PROSITE" id="PS51747">
    <property type="entry name" value="CYT_DCMP_DEAMINASES_2"/>
    <property type="match status" value="1"/>
</dbReference>
<organism evidence="3 4">
    <name type="scientific">Uncinocarpus reesii (strain UAMH 1704)</name>
    <dbReference type="NCBI Taxonomy" id="336963"/>
    <lineage>
        <taxon>Eukaryota</taxon>
        <taxon>Fungi</taxon>
        <taxon>Dikarya</taxon>
        <taxon>Ascomycota</taxon>
        <taxon>Pezizomycotina</taxon>
        <taxon>Eurotiomycetes</taxon>
        <taxon>Eurotiomycetidae</taxon>
        <taxon>Onygenales</taxon>
        <taxon>Onygenaceae</taxon>
        <taxon>Uncinocarpus</taxon>
    </lineage>
</organism>
<dbReference type="InParanoid" id="C4JV81"/>
<evidence type="ECO:0000313" key="3">
    <source>
        <dbReference type="EMBL" id="EEP81608.1"/>
    </source>
</evidence>
<dbReference type="EMBL" id="CH476618">
    <property type="protein sequence ID" value="EEP81608.1"/>
    <property type="molecule type" value="Genomic_DNA"/>
</dbReference>
<dbReference type="InterPro" id="IPR016193">
    <property type="entry name" value="Cytidine_deaminase-like"/>
</dbReference>
<feature type="domain" description="CMP/dCMP-type deaminase" evidence="2">
    <location>
        <begin position="6"/>
        <end position="173"/>
    </location>
</feature>
<dbReference type="InterPro" id="IPR002125">
    <property type="entry name" value="CMP_dCMP_dom"/>
</dbReference>
<dbReference type="SUPFAM" id="SSF53927">
    <property type="entry name" value="Cytidine deaminase-like"/>
    <property type="match status" value="1"/>
</dbReference>
<feature type="region of interest" description="Disordered" evidence="1">
    <location>
        <begin position="194"/>
        <end position="224"/>
    </location>
</feature>
<evidence type="ECO:0000256" key="1">
    <source>
        <dbReference type="SAM" id="MobiDB-lite"/>
    </source>
</evidence>
<evidence type="ECO:0000313" key="4">
    <source>
        <dbReference type="Proteomes" id="UP000002058"/>
    </source>
</evidence>
<dbReference type="Proteomes" id="UP000002058">
    <property type="component" value="Unassembled WGS sequence"/>
</dbReference>
<reference evidence="4" key="1">
    <citation type="journal article" date="2009" name="Genome Res.">
        <title>Comparative genomic analyses of the human fungal pathogens Coccidioides and their relatives.</title>
        <authorList>
            <person name="Sharpton T.J."/>
            <person name="Stajich J.E."/>
            <person name="Rounsley S.D."/>
            <person name="Gardner M.J."/>
            <person name="Wortman J.R."/>
            <person name="Jordar V.S."/>
            <person name="Maiti R."/>
            <person name="Kodira C.D."/>
            <person name="Neafsey D.E."/>
            <person name="Zeng Q."/>
            <person name="Hung C.-Y."/>
            <person name="McMahan C."/>
            <person name="Muszewska A."/>
            <person name="Grynberg M."/>
            <person name="Mandel M.A."/>
            <person name="Kellner E.M."/>
            <person name="Barker B.M."/>
            <person name="Galgiani J.N."/>
            <person name="Orbach M.J."/>
            <person name="Kirkland T.N."/>
            <person name="Cole G.T."/>
            <person name="Henn M.R."/>
            <person name="Birren B.W."/>
            <person name="Taylor J.W."/>
        </authorList>
    </citation>
    <scope>NUCLEOTIDE SEQUENCE [LARGE SCALE GENOMIC DNA]</scope>
    <source>
        <strain evidence="4">UAMH 1704</strain>
    </source>
</reference>
<dbReference type="GO" id="GO:0003824">
    <property type="term" value="F:catalytic activity"/>
    <property type="evidence" value="ECO:0007669"/>
    <property type="project" value="InterPro"/>
</dbReference>
<keyword evidence="4" id="KW-1185">Reference proteome</keyword>
<feature type="compositionally biased region" description="Basic and acidic residues" evidence="1">
    <location>
        <begin position="204"/>
        <end position="224"/>
    </location>
</feature>